<dbReference type="GO" id="GO:0004674">
    <property type="term" value="F:protein serine/threonine kinase activity"/>
    <property type="evidence" value="ECO:0007669"/>
    <property type="project" value="TreeGrafter"/>
</dbReference>
<evidence type="ECO:0000256" key="1">
    <source>
        <dbReference type="ARBA" id="ARBA00022679"/>
    </source>
</evidence>
<evidence type="ECO:0000313" key="8">
    <source>
        <dbReference type="Proteomes" id="UP000287224"/>
    </source>
</evidence>
<dbReference type="InterPro" id="IPR017441">
    <property type="entry name" value="Protein_kinase_ATP_BS"/>
</dbReference>
<dbReference type="SUPFAM" id="SSF56112">
    <property type="entry name" value="Protein kinase-like (PK-like)"/>
    <property type="match status" value="1"/>
</dbReference>
<evidence type="ECO:0000256" key="4">
    <source>
        <dbReference type="ARBA" id="ARBA00022840"/>
    </source>
</evidence>
<evidence type="ECO:0000313" key="7">
    <source>
        <dbReference type="EMBL" id="GCE03495.1"/>
    </source>
</evidence>
<keyword evidence="8" id="KW-1185">Reference proteome</keyword>
<dbReference type="GO" id="GO:0005524">
    <property type="term" value="F:ATP binding"/>
    <property type="evidence" value="ECO:0007669"/>
    <property type="project" value="UniProtKB-UniRule"/>
</dbReference>
<dbReference type="Pfam" id="PF00069">
    <property type="entry name" value="Pkinase"/>
    <property type="match status" value="1"/>
</dbReference>
<accession>A0A401Z9G8</accession>
<keyword evidence="3" id="KW-0418">Kinase</keyword>
<sequence>MLICRICDKENEEDSRFCRWCGAPLQTSASTGLLPPQSLLQHGRYQIIKRLGQGGMGAVYQACDLQQQRVVAVKEMSQNGLSDEELREAIAAFTREAELLARLDHHSLPRIYEQFEDQDRRYLVMEFIEGVTLEQYLGERQQKQKSLETALVLDIGMQLCVVLDYLHTRQPPIIFRDLKPANIMLTPQGQVYLIDFGIARLFRANQTKDTVALGSPGYASPEQYRQATSPSSDLYSLGVVLHQLLTGDDPIQNPFHFKPFSLNMPKLEKLVMQMVEAEETKRPAGMKHVLRALDAIKRGGTGKDGRRVQPGRRDQWVPGERTGSAGFKLFRVSLLISAATRDRLIGDALRDYLAMLLNAIPGVSIQRNGSHADLTILLLSDGFLGSSTCLANAEDALARAATGDGKVLAYLVCPCAWQTSKLGSIALALPETIAHPSLYAQEQRIVAVARSIRLQLVAQMLQGTQAGPMNLLLWLLWQFYSNGGNVCPYFVVGGYAIKYMRASQFTGILFSVSDLQSGQEIMSYTLDVHNSTRLSDLLALVAPQCASPVEVLGIAMSALPQLTEIQEITLLPSPW</sequence>
<feature type="domain" description="Protein kinase" evidence="6">
    <location>
        <begin position="45"/>
        <end position="374"/>
    </location>
</feature>
<evidence type="ECO:0000259" key="6">
    <source>
        <dbReference type="PROSITE" id="PS50011"/>
    </source>
</evidence>
<evidence type="ECO:0000256" key="3">
    <source>
        <dbReference type="ARBA" id="ARBA00022777"/>
    </source>
</evidence>
<dbReference type="Gene3D" id="1.10.510.10">
    <property type="entry name" value="Transferase(Phosphotransferase) domain 1"/>
    <property type="match status" value="1"/>
</dbReference>
<dbReference type="AlphaFoldDB" id="A0A401Z9G8"/>
<dbReference type="PANTHER" id="PTHR43289:SF34">
    <property type="entry name" value="SERINE_THREONINE-PROTEIN KINASE YBDM-RELATED"/>
    <property type="match status" value="1"/>
</dbReference>
<dbReference type="Gene3D" id="3.30.200.20">
    <property type="entry name" value="Phosphorylase Kinase, domain 1"/>
    <property type="match status" value="1"/>
</dbReference>
<feature type="binding site" evidence="5">
    <location>
        <position position="74"/>
    </location>
    <ligand>
        <name>ATP</name>
        <dbReference type="ChEBI" id="CHEBI:30616"/>
    </ligand>
</feature>
<dbReference type="CDD" id="cd14014">
    <property type="entry name" value="STKc_PknB_like"/>
    <property type="match status" value="1"/>
</dbReference>
<keyword evidence="4 5" id="KW-0067">ATP-binding</keyword>
<protein>
    <recommendedName>
        <fullName evidence="6">Protein kinase domain-containing protein</fullName>
    </recommendedName>
</protein>
<organism evidence="7 8">
    <name type="scientific">Dictyobacter aurantiacus</name>
    <dbReference type="NCBI Taxonomy" id="1936993"/>
    <lineage>
        <taxon>Bacteria</taxon>
        <taxon>Bacillati</taxon>
        <taxon>Chloroflexota</taxon>
        <taxon>Ktedonobacteria</taxon>
        <taxon>Ktedonobacterales</taxon>
        <taxon>Dictyobacteraceae</taxon>
        <taxon>Dictyobacter</taxon>
    </lineage>
</organism>
<dbReference type="OrthoDB" id="428645at2"/>
<proteinExistence type="predicted"/>
<dbReference type="PROSITE" id="PS00107">
    <property type="entry name" value="PROTEIN_KINASE_ATP"/>
    <property type="match status" value="1"/>
</dbReference>
<dbReference type="PANTHER" id="PTHR43289">
    <property type="entry name" value="MITOGEN-ACTIVATED PROTEIN KINASE KINASE KINASE 20-RELATED"/>
    <property type="match status" value="1"/>
</dbReference>
<keyword evidence="1" id="KW-0808">Transferase</keyword>
<reference evidence="8" key="1">
    <citation type="submission" date="2018-12" db="EMBL/GenBank/DDBJ databases">
        <title>Tengunoibacter tsumagoiensis gen. nov., sp. nov., Dictyobacter kobayashii sp. nov., D. alpinus sp. nov., and D. joshuensis sp. nov. and description of Dictyobacteraceae fam. nov. within the order Ktedonobacterales isolated from Tengu-no-mugimeshi.</title>
        <authorList>
            <person name="Wang C.M."/>
            <person name="Zheng Y."/>
            <person name="Sakai Y."/>
            <person name="Toyoda A."/>
            <person name="Minakuchi Y."/>
            <person name="Abe K."/>
            <person name="Yokota A."/>
            <person name="Yabe S."/>
        </authorList>
    </citation>
    <scope>NUCLEOTIDE SEQUENCE [LARGE SCALE GENOMIC DNA]</scope>
    <source>
        <strain evidence="8">S-27</strain>
    </source>
</reference>
<name>A0A401Z9G8_9CHLR</name>
<evidence type="ECO:0000256" key="5">
    <source>
        <dbReference type="PROSITE-ProRule" id="PRU10141"/>
    </source>
</evidence>
<keyword evidence="2 5" id="KW-0547">Nucleotide-binding</keyword>
<evidence type="ECO:0000256" key="2">
    <source>
        <dbReference type="ARBA" id="ARBA00022741"/>
    </source>
</evidence>
<dbReference type="InterPro" id="IPR000719">
    <property type="entry name" value="Prot_kinase_dom"/>
</dbReference>
<dbReference type="RefSeq" id="WP_126594761.1">
    <property type="nucleotide sequence ID" value="NZ_BIFQ01000001.1"/>
</dbReference>
<dbReference type="EMBL" id="BIFQ01000001">
    <property type="protein sequence ID" value="GCE03495.1"/>
    <property type="molecule type" value="Genomic_DNA"/>
</dbReference>
<dbReference type="InterPro" id="IPR011009">
    <property type="entry name" value="Kinase-like_dom_sf"/>
</dbReference>
<comment type="caution">
    <text evidence="7">The sequence shown here is derived from an EMBL/GenBank/DDBJ whole genome shotgun (WGS) entry which is preliminary data.</text>
</comment>
<gene>
    <name evidence="7" type="ORF">KDAU_08240</name>
</gene>
<dbReference type="PROSITE" id="PS50011">
    <property type="entry name" value="PROTEIN_KINASE_DOM"/>
    <property type="match status" value="1"/>
</dbReference>
<dbReference type="Proteomes" id="UP000287224">
    <property type="component" value="Unassembled WGS sequence"/>
</dbReference>
<dbReference type="SMART" id="SM00220">
    <property type="entry name" value="S_TKc"/>
    <property type="match status" value="1"/>
</dbReference>